<dbReference type="GO" id="GO:0019843">
    <property type="term" value="F:rRNA binding"/>
    <property type="evidence" value="ECO:0007669"/>
    <property type="project" value="UniProtKB-UniRule"/>
</dbReference>
<organism evidence="10 11">
    <name type="scientific">Tractidigestivibacter scatoligenes</name>
    <name type="common">Olsenella scatoligenes</name>
    <dbReference type="NCBI Taxonomy" id="1299998"/>
    <lineage>
        <taxon>Bacteria</taxon>
        <taxon>Bacillati</taxon>
        <taxon>Actinomycetota</taxon>
        <taxon>Coriobacteriia</taxon>
        <taxon>Coriobacteriales</taxon>
        <taxon>Atopobiaceae</taxon>
        <taxon>Tractidigestivibacter</taxon>
    </lineage>
</organism>
<gene>
    <name evidence="8" type="primary">rpsH</name>
    <name evidence="10" type="ORF">AUL39_01610</name>
</gene>
<dbReference type="InterPro" id="IPR047863">
    <property type="entry name" value="Ribosomal_uS8_CS"/>
</dbReference>
<dbReference type="OrthoDB" id="9802617at2"/>
<dbReference type="InterPro" id="IPR035987">
    <property type="entry name" value="Ribosomal_uS8_sf"/>
</dbReference>
<dbReference type="HAMAP" id="MF_01302_B">
    <property type="entry name" value="Ribosomal_uS8_B"/>
    <property type="match status" value="1"/>
</dbReference>
<dbReference type="GO" id="GO:0003735">
    <property type="term" value="F:structural constituent of ribosome"/>
    <property type="evidence" value="ECO:0007669"/>
    <property type="project" value="InterPro"/>
</dbReference>
<dbReference type="STRING" id="1299998.AUL39_01610"/>
<protein>
    <recommendedName>
        <fullName evidence="6 8">Small ribosomal subunit protein uS8</fullName>
    </recommendedName>
</protein>
<evidence type="ECO:0000256" key="8">
    <source>
        <dbReference type="HAMAP-Rule" id="MF_01302"/>
    </source>
</evidence>
<evidence type="ECO:0000256" key="2">
    <source>
        <dbReference type="ARBA" id="ARBA00022730"/>
    </source>
</evidence>
<dbReference type="AlphaFoldDB" id="A0A100YWN4"/>
<dbReference type="GO" id="GO:0006412">
    <property type="term" value="P:translation"/>
    <property type="evidence" value="ECO:0007669"/>
    <property type="project" value="UniProtKB-UniRule"/>
</dbReference>
<evidence type="ECO:0000256" key="7">
    <source>
        <dbReference type="ARBA" id="ARBA00046740"/>
    </source>
</evidence>
<dbReference type="FunFam" id="3.30.1490.10:FF:000001">
    <property type="entry name" value="30S ribosomal protein S8"/>
    <property type="match status" value="1"/>
</dbReference>
<dbReference type="SUPFAM" id="SSF56047">
    <property type="entry name" value="Ribosomal protein S8"/>
    <property type="match status" value="1"/>
</dbReference>
<sequence length="132" mass="14645">MKITDPISDMLTRIRNANSAGKAEVSMPSTKVLVEIARVIKEEGYIEGYEVEDTKPQKTLHITLKYGNRRARVIRGIRRISKPGLRIYSQADKLPRVLGGLGTAVISTSKGMMCDRDARKLGVGGEVIAYIW</sequence>
<comment type="subunit">
    <text evidence="7 8">Part of the 30S ribosomal subunit. Contacts proteins S5 and S12.</text>
</comment>
<dbReference type="FunFam" id="3.30.1370.30:FF:000002">
    <property type="entry name" value="30S ribosomal protein S8"/>
    <property type="match status" value="1"/>
</dbReference>
<dbReference type="PANTHER" id="PTHR11758">
    <property type="entry name" value="40S RIBOSOMAL PROTEIN S15A"/>
    <property type="match status" value="1"/>
</dbReference>
<evidence type="ECO:0000256" key="6">
    <source>
        <dbReference type="ARBA" id="ARBA00035258"/>
    </source>
</evidence>
<comment type="function">
    <text evidence="8">One of the primary rRNA binding proteins, it binds directly to 16S rRNA central domain where it helps coordinate assembly of the platform of the 30S subunit.</text>
</comment>
<dbReference type="PROSITE" id="PS00053">
    <property type="entry name" value="RIBOSOMAL_S8"/>
    <property type="match status" value="1"/>
</dbReference>
<dbReference type="Gene3D" id="3.30.1490.10">
    <property type="match status" value="1"/>
</dbReference>
<evidence type="ECO:0000256" key="1">
    <source>
        <dbReference type="ARBA" id="ARBA00006471"/>
    </source>
</evidence>
<dbReference type="Pfam" id="PF00410">
    <property type="entry name" value="Ribosomal_S8"/>
    <property type="match status" value="1"/>
</dbReference>
<dbReference type="EMBL" id="LOJF01000001">
    <property type="protein sequence ID" value="KUH59059.1"/>
    <property type="molecule type" value="Genomic_DNA"/>
</dbReference>
<dbReference type="GO" id="GO:0005840">
    <property type="term" value="C:ribosome"/>
    <property type="evidence" value="ECO:0007669"/>
    <property type="project" value="UniProtKB-KW"/>
</dbReference>
<evidence type="ECO:0000313" key="10">
    <source>
        <dbReference type="EMBL" id="KUH59059.1"/>
    </source>
</evidence>
<dbReference type="RefSeq" id="WP_032110524.1">
    <property type="nucleotide sequence ID" value="NZ_JAZHSO010000002.1"/>
</dbReference>
<keyword evidence="2 8" id="KW-0699">rRNA-binding</keyword>
<evidence type="ECO:0000256" key="3">
    <source>
        <dbReference type="ARBA" id="ARBA00022884"/>
    </source>
</evidence>
<dbReference type="Gene3D" id="3.30.1370.30">
    <property type="match status" value="1"/>
</dbReference>
<comment type="caution">
    <text evidence="10">The sequence shown here is derived from an EMBL/GenBank/DDBJ whole genome shotgun (WGS) entry which is preliminary data.</text>
</comment>
<evidence type="ECO:0000256" key="4">
    <source>
        <dbReference type="ARBA" id="ARBA00022980"/>
    </source>
</evidence>
<accession>A0A100YWN4</accession>
<evidence type="ECO:0000256" key="9">
    <source>
        <dbReference type="RuleBase" id="RU003660"/>
    </source>
</evidence>
<dbReference type="InterPro" id="IPR000630">
    <property type="entry name" value="Ribosomal_uS8"/>
</dbReference>
<reference evidence="10 11" key="1">
    <citation type="submission" date="2015-12" db="EMBL/GenBank/DDBJ databases">
        <title>Draft Genome Sequence of Olsenella scatoligenes SK9K4T; a Producer of 3-Methylindole- (skatole) and 4-Methylphenol- (p-cresol) Isolated from Pig Feces.</title>
        <authorList>
            <person name="Li X."/>
            <person name="Borg B."/>
            <person name="Canibe N."/>
        </authorList>
    </citation>
    <scope>NUCLEOTIDE SEQUENCE [LARGE SCALE GENOMIC DNA]</scope>
    <source>
        <strain evidence="10 11">SK9K4</strain>
    </source>
</reference>
<keyword evidence="5 8" id="KW-0687">Ribonucleoprotein</keyword>
<comment type="similarity">
    <text evidence="1 8 9">Belongs to the universal ribosomal protein uS8 family.</text>
</comment>
<evidence type="ECO:0000256" key="5">
    <source>
        <dbReference type="ARBA" id="ARBA00023274"/>
    </source>
</evidence>
<dbReference type="GO" id="GO:0005737">
    <property type="term" value="C:cytoplasm"/>
    <property type="evidence" value="ECO:0007669"/>
    <property type="project" value="UniProtKB-ARBA"/>
</dbReference>
<keyword evidence="11" id="KW-1185">Reference proteome</keyword>
<keyword evidence="3 8" id="KW-0694">RNA-binding</keyword>
<name>A0A100YWN4_TRASO</name>
<keyword evidence="4 8" id="KW-0689">Ribosomal protein</keyword>
<dbReference type="Proteomes" id="UP000054078">
    <property type="component" value="Unassembled WGS sequence"/>
</dbReference>
<evidence type="ECO:0000313" key="11">
    <source>
        <dbReference type="Proteomes" id="UP000054078"/>
    </source>
</evidence>
<proteinExistence type="inferred from homology"/>
<dbReference type="NCBIfam" id="NF001109">
    <property type="entry name" value="PRK00136.1"/>
    <property type="match status" value="1"/>
</dbReference>
<dbReference type="GO" id="GO:1990904">
    <property type="term" value="C:ribonucleoprotein complex"/>
    <property type="evidence" value="ECO:0007669"/>
    <property type="project" value="UniProtKB-KW"/>
</dbReference>